<proteinExistence type="inferred from homology"/>
<dbReference type="Proteomes" id="UP000509568">
    <property type="component" value="Chromosome"/>
</dbReference>
<evidence type="ECO:0000256" key="7">
    <source>
        <dbReference type="RuleBase" id="RU362065"/>
    </source>
</evidence>
<feature type="domain" description="Flagellar hook-associated protein 1 D2-like" evidence="10">
    <location>
        <begin position="324"/>
        <end position="406"/>
    </location>
</feature>
<sequence>MSIISIGVSGLNAAQVALSTSSNNITNVYTDGYNLESASLAASTSGGVEVTSVDRTFDQFIAAQLNASTSTESALSTYSTQVSQVDDLLADSTSDLDTLMQDFFSSVQTMSSDASDSAAREEVIGSAETLVSQFNSLGSYLDDMQSSVNSQLSDQVDQVNDITDQIATLNQQISALGSNSDSANTLMDQRDALVTSLNELVDVDLTVQDNGSYSLSLSNGLSLVSGNQSFELATTTSASDPSQTVVSYVDAAGNETELDESTISGGSIGGLLTFRSETLDTAQNQLGQMAVALASAFNALQTSGTDLNGDTGTAFFSVDDPVVYSNTGNTGTASLSATFSDDLDGLTTSNYTVTYTVDNGYSVTDASTGEAVESTYDADTGTLGFGGLTVTISGTANDGDSFLVKPLSSAASTLDTEIDDPSLIAAGAGGGDSDNSIALEMLDLQNQDLVGGTSTLTEAYASLVSKVGSTTSSISTQLDNQTSVTEQLTTLQQSSSGVNLDEEAADLVRYQAYYQACAKIVEVGSTVLDTILSMDA</sequence>
<comment type="similarity">
    <text evidence="3 7">Belongs to the flagella basal body rod proteins family.</text>
</comment>
<dbReference type="PANTHER" id="PTHR30033:SF1">
    <property type="entry name" value="FLAGELLAR HOOK-ASSOCIATED PROTEIN 1"/>
    <property type="match status" value="1"/>
</dbReference>
<feature type="domain" description="Flagellar basal body rod protein N-terminal" evidence="8">
    <location>
        <begin position="6"/>
        <end position="33"/>
    </location>
</feature>
<evidence type="ECO:0000259" key="10">
    <source>
        <dbReference type="Pfam" id="PF21158"/>
    </source>
</evidence>
<dbReference type="SUPFAM" id="SSF64518">
    <property type="entry name" value="Phase 1 flagellin"/>
    <property type="match status" value="1"/>
</dbReference>
<dbReference type="InterPro" id="IPR002371">
    <property type="entry name" value="FlgK"/>
</dbReference>
<accession>A0A7D5DAT8</accession>
<keyword evidence="12" id="KW-0966">Cell projection</keyword>
<evidence type="ECO:0000256" key="2">
    <source>
        <dbReference type="ARBA" id="ARBA00004613"/>
    </source>
</evidence>
<evidence type="ECO:0000256" key="3">
    <source>
        <dbReference type="ARBA" id="ARBA00009677"/>
    </source>
</evidence>
<dbReference type="InterPro" id="IPR049119">
    <property type="entry name" value="FlgK_D2-like"/>
</dbReference>
<dbReference type="RefSeq" id="WP_176572206.1">
    <property type="nucleotide sequence ID" value="NZ_CP056030.1"/>
</dbReference>
<feature type="domain" description="Flagellar basal-body/hook protein C-terminal" evidence="9">
    <location>
        <begin position="494"/>
        <end position="534"/>
    </location>
</feature>
<gene>
    <name evidence="7 12" type="primary">flgK</name>
    <name evidence="12" type="ORF">HWQ56_27475</name>
</gene>
<dbReference type="EMBL" id="CP056030">
    <property type="protein sequence ID" value="QKZ07320.1"/>
    <property type="molecule type" value="Genomic_DNA"/>
</dbReference>
<evidence type="ECO:0000259" key="8">
    <source>
        <dbReference type="Pfam" id="PF00460"/>
    </source>
</evidence>
<dbReference type="InterPro" id="IPR001444">
    <property type="entry name" value="Flag_bb_rod_N"/>
</dbReference>
<feature type="domain" description="Flagellar hook-associated protein FlgK helical" evidence="11">
    <location>
        <begin position="83"/>
        <end position="316"/>
    </location>
</feature>
<dbReference type="GO" id="GO:0005198">
    <property type="term" value="F:structural molecule activity"/>
    <property type="evidence" value="ECO:0007669"/>
    <property type="project" value="UniProtKB-UniRule"/>
</dbReference>
<dbReference type="KEGG" id="pez:HWQ56_27475"/>
<dbReference type="InterPro" id="IPR010930">
    <property type="entry name" value="Flg_bb/hook_C_dom"/>
</dbReference>
<reference evidence="12 13" key="1">
    <citation type="submission" date="2020-06" db="EMBL/GenBank/DDBJ databases">
        <title>Pseudomonas eucalypticola sp. nov., an endophyte of Eucalyptus dunnii leaves with biocontrol ability of eucalyptus leaf blight.</title>
        <authorList>
            <person name="Liu Y."/>
            <person name="Song Z."/>
            <person name="Zeng H."/>
            <person name="Lu M."/>
            <person name="Wang X."/>
            <person name="Lian X."/>
            <person name="Zhang Q."/>
        </authorList>
    </citation>
    <scope>NUCLEOTIDE SEQUENCE [LARGE SCALE GENOMIC DNA]</scope>
    <source>
        <strain evidence="12 13">NP-1</strain>
    </source>
</reference>
<evidence type="ECO:0000256" key="5">
    <source>
        <dbReference type="ARBA" id="ARBA00022525"/>
    </source>
</evidence>
<dbReference type="Pfam" id="PF22638">
    <property type="entry name" value="FlgK_D1"/>
    <property type="match status" value="1"/>
</dbReference>
<keyword evidence="5 7" id="KW-0964">Secreted</keyword>
<dbReference type="Pfam" id="PF21158">
    <property type="entry name" value="flgK_1st_1"/>
    <property type="match status" value="1"/>
</dbReference>
<keyword evidence="6 7" id="KW-0975">Bacterial flagellum</keyword>
<evidence type="ECO:0000259" key="11">
    <source>
        <dbReference type="Pfam" id="PF22638"/>
    </source>
</evidence>
<dbReference type="GO" id="GO:0009424">
    <property type="term" value="C:bacterial-type flagellum hook"/>
    <property type="evidence" value="ECO:0007669"/>
    <property type="project" value="UniProtKB-UniRule"/>
</dbReference>
<dbReference type="NCBIfam" id="TIGR02492">
    <property type="entry name" value="flgK_ends"/>
    <property type="match status" value="1"/>
</dbReference>
<dbReference type="PANTHER" id="PTHR30033">
    <property type="entry name" value="FLAGELLAR HOOK-ASSOCIATED PROTEIN 1"/>
    <property type="match status" value="1"/>
</dbReference>
<organism evidence="12 13">
    <name type="scientific">Pseudomonas eucalypticola</name>
    <dbReference type="NCBI Taxonomy" id="2599595"/>
    <lineage>
        <taxon>Bacteria</taxon>
        <taxon>Pseudomonadati</taxon>
        <taxon>Pseudomonadota</taxon>
        <taxon>Gammaproteobacteria</taxon>
        <taxon>Pseudomonadales</taxon>
        <taxon>Pseudomonadaceae</taxon>
        <taxon>Pseudomonas</taxon>
    </lineage>
</organism>
<keyword evidence="12" id="KW-0282">Flagellum</keyword>
<dbReference type="Pfam" id="PF06429">
    <property type="entry name" value="Flg_bbr_C"/>
    <property type="match status" value="1"/>
</dbReference>
<name>A0A7D5DAT8_9PSED</name>
<dbReference type="GO" id="GO:0005576">
    <property type="term" value="C:extracellular region"/>
    <property type="evidence" value="ECO:0007669"/>
    <property type="project" value="UniProtKB-SubCell"/>
</dbReference>
<evidence type="ECO:0000256" key="1">
    <source>
        <dbReference type="ARBA" id="ARBA00004365"/>
    </source>
</evidence>
<dbReference type="PRINTS" id="PR01005">
    <property type="entry name" value="FLGHOOKAP1"/>
</dbReference>
<evidence type="ECO:0000256" key="4">
    <source>
        <dbReference type="ARBA" id="ARBA00016244"/>
    </source>
</evidence>
<evidence type="ECO:0000256" key="6">
    <source>
        <dbReference type="ARBA" id="ARBA00023143"/>
    </source>
</evidence>
<evidence type="ECO:0000313" key="12">
    <source>
        <dbReference type="EMBL" id="QKZ07320.1"/>
    </source>
</evidence>
<comment type="subcellular location">
    <subcellularLocation>
        <location evidence="1 7">Bacterial flagellum</location>
    </subcellularLocation>
    <subcellularLocation>
        <location evidence="2 7">Secreted</location>
    </subcellularLocation>
</comment>
<protein>
    <recommendedName>
        <fullName evidence="4 7">Flagellar hook-associated protein 1</fullName>
        <shortName evidence="7">HAP1</shortName>
    </recommendedName>
</protein>
<evidence type="ECO:0000259" key="9">
    <source>
        <dbReference type="Pfam" id="PF06429"/>
    </source>
</evidence>
<dbReference type="AlphaFoldDB" id="A0A7D5DAT8"/>
<dbReference type="InterPro" id="IPR053927">
    <property type="entry name" value="FlgK_helical"/>
</dbReference>
<keyword evidence="13" id="KW-1185">Reference proteome</keyword>
<keyword evidence="12" id="KW-0969">Cilium</keyword>
<evidence type="ECO:0000313" key="13">
    <source>
        <dbReference type="Proteomes" id="UP000509568"/>
    </source>
</evidence>
<dbReference type="Pfam" id="PF00460">
    <property type="entry name" value="Flg_bb_rod"/>
    <property type="match status" value="1"/>
</dbReference>
<dbReference type="GO" id="GO:0044780">
    <property type="term" value="P:bacterial-type flagellum assembly"/>
    <property type="evidence" value="ECO:0007669"/>
    <property type="project" value="InterPro"/>
</dbReference>